<feature type="chain" id="PRO_5013337170" description="Haloacid dehalogenase-like hydrolase" evidence="1">
    <location>
        <begin position="22"/>
        <end position="359"/>
    </location>
</feature>
<feature type="signal peptide" evidence="1">
    <location>
        <begin position="1"/>
        <end position="21"/>
    </location>
</feature>
<organism evidence="2 3">
    <name type="scientific">Xylanibacter ruminicola</name>
    <name type="common">Prevotella ruminicola</name>
    <dbReference type="NCBI Taxonomy" id="839"/>
    <lineage>
        <taxon>Bacteria</taxon>
        <taxon>Pseudomonadati</taxon>
        <taxon>Bacteroidota</taxon>
        <taxon>Bacteroidia</taxon>
        <taxon>Bacteroidales</taxon>
        <taxon>Prevotellaceae</taxon>
        <taxon>Xylanibacter</taxon>
    </lineage>
</organism>
<gene>
    <name evidence="2" type="ORF">SAMN04488494_2397</name>
</gene>
<evidence type="ECO:0008006" key="4">
    <source>
        <dbReference type="Google" id="ProtNLM"/>
    </source>
</evidence>
<name>A0A1M7KQ42_XYLRU</name>
<dbReference type="InterPro" id="IPR023214">
    <property type="entry name" value="HAD_sf"/>
</dbReference>
<evidence type="ECO:0000256" key="1">
    <source>
        <dbReference type="SAM" id="SignalP"/>
    </source>
</evidence>
<sequence>MIKKLTVLMFAALLSFSGASAFTSCSNDDTEATVQKTYFESWNKCEALTALQEYVEDVTNPKSPNYISEEDRIATFDMDGTFVGELYPTYFEYNLLEYRVLDDADYRDKAPEDVRTAAQNIRDFVRNGTALPDHFDMIHANAAAKAYAGMTLAEFDAYVKAYAAKTANGFTGMTYGQSFYRPMLEVFEYLKEHGFTYYVVSGSDRFICRALVESIGIAPNRVIGMDVRLVSSSQGNVAGVNYTMGKEEDLVRTDELIIKNLKTNKVLQISQEIGKVPVLSFGNSGGDSAMHNYCLSNSKHRTAAFMLVADDEARDHANREKALSLAQKWRDSGYHVISMRDDFKTIYGPEVVKVPFTFE</sequence>
<dbReference type="PROSITE" id="PS51257">
    <property type="entry name" value="PROKAR_LIPOPROTEIN"/>
    <property type="match status" value="1"/>
</dbReference>
<dbReference type="EMBL" id="FRCJ01000005">
    <property type="protein sequence ID" value="SHM67581.1"/>
    <property type="molecule type" value="Genomic_DNA"/>
</dbReference>
<dbReference type="Proteomes" id="UP000184280">
    <property type="component" value="Unassembled WGS sequence"/>
</dbReference>
<accession>A0A1M7KQ42</accession>
<evidence type="ECO:0000313" key="3">
    <source>
        <dbReference type="Proteomes" id="UP000184280"/>
    </source>
</evidence>
<evidence type="ECO:0000313" key="2">
    <source>
        <dbReference type="EMBL" id="SHM67581.1"/>
    </source>
</evidence>
<proteinExistence type="predicted"/>
<dbReference type="SUPFAM" id="SSF56784">
    <property type="entry name" value="HAD-like"/>
    <property type="match status" value="1"/>
</dbReference>
<dbReference type="RefSeq" id="WP_073046009.1">
    <property type="nucleotide sequence ID" value="NZ_FRCJ01000005.1"/>
</dbReference>
<dbReference type="AlphaFoldDB" id="A0A1M7KQ42"/>
<dbReference type="Gene3D" id="3.40.50.1000">
    <property type="entry name" value="HAD superfamily/HAD-like"/>
    <property type="match status" value="1"/>
</dbReference>
<keyword evidence="1" id="KW-0732">Signal</keyword>
<protein>
    <recommendedName>
        <fullName evidence="4">Haloacid dehalogenase-like hydrolase</fullName>
    </recommendedName>
</protein>
<dbReference type="OrthoDB" id="9799365at2"/>
<dbReference type="InterPro" id="IPR036412">
    <property type="entry name" value="HAD-like_sf"/>
</dbReference>
<reference evidence="2 3" key="1">
    <citation type="submission" date="2016-11" db="EMBL/GenBank/DDBJ databases">
        <authorList>
            <person name="Jaros S."/>
            <person name="Januszkiewicz K."/>
            <person name="Wedrychowicz H."/>
        </authorList>
    </citation>
    <scope>NUCLEOTIDE SEQUENCE [LARGE SCALE GENOMIC DNA]</scope>
    <source>
        <strain evidence="2 3">BPI-34</strain>
    </source>
</reference>